<dbReference type="SUPFAM" id="SSF56281">
    <property type="entry name" value="Metallo-hydrolase/oxidoreductase"/>
    <property type="match status" value="1"/>
</dbReference>
<comment type="caution">
    <text evidence="6">The sequence shown here is derived from an EMBL/GenBank/DDBJ whole genome shotgun (WGS) entry which is preliminary data.</text>
</comment>
<evidence type="ECO:0000256" key="3">
    <source>
        <dbReference type="ARBA" id="ARBA00022801"/>
    </source>
</evidence>
<comment type="similarity">
    <text evidence="1">Belongs to the metallo-beta-lactamase superfamily.</text>
</comment>
<dbReference type="EMBL" id="BQKE01000001">
    <property type="protein sequence ID" value="GJM60507.1"/>
    <property type="molecule type" value="Genomic_DNA"/>
</dbReference>
<dbReference type="RefSeq" id="WP_338236238.1">
    <property type="nucleotide sequence ID" value="NZ_BQKE01000001.1"/>
</dbReference>
<keyword evidence="7" id="KW-1185">Reference proteome</keyword>
<dbReference type="PANTHER" id="PTHR42978:SF6">
    <property type="entry name" value="QUORUM-QUENCHING LACTONASE YTNP-RELATED"/>
    <property type="match status" value="1"/>
</dbReference>
<dbReference type="Gene3D" id="3.60.15.10">
    <property type="entry name" value="Ribonuclease Z/Hydroxyacylglutathione hydrolase-like"/>
    <property type="match status" value="1"/>
</dbReference>
<dbReference type="InterPro" id="IPR051013">
    <property type="entry name" value="MBL_superfamily_lactonases"/>
</dbReference>
<protein>
    <submittedName>
        <fullName evidence="6">MBL fold metallo-hydrolase</fullName>
    </submittedName>
</protein>
<dbReference type="GO" id="GO:0046872">
    <property type="term" value="F:metal ion binding"/>
    <property type="evidence" value="ECO:0007669"/>
    <property type="project" value="UniProtKB-KW"/>
</dbReference>
<sequence>MKIHAVDTGDFKLDGGAMFGVVPKSLWSKAIAPDENNMLPMTMRCMLIEEGDRKILVDTGIGNKQSEKFFSFYFLSGEGSLLGSLEKLGVKPEEITDVFFTHFHFDHAGGAIIHVGEEKQPAYQFPNAKHWTSKGQWDWATDNPNPRERASFLPENILPLKTLGQLHFVEDGHDLPFEIVFCDGHTEKQMLPKLKVGDRTVVFMADLLPTAAHVPQAWVVGYDTRPLLTMDEKHTFLQEAAEGNYLLFLEHDLEWEVCTVKMTEKGVRLNERMSLAEALEGVEMA</sequence>
<dbReference type="InterPro" id="IPR001279">
    <property type="entry name" value="Metallo-B-lactamas"/>
</dbReference>
<gene>
    <name evidence="6" type="ORF">PEDI_10590</name>
</gene>
<dbReference type="InterPro" id="IPR036866">
    <property type="entry name" value="RibonucZ/Hydroxyglut_hydro"/>
</dbReference>
<reference evidence="6 7" key="1">
    <citation type="submission" date="2021-12" db="EMBL/GenBank/DDBJ databases">
        <title>Genome sequencing of bacteria with rrn-lacking chromosome and rrn-plasmid.</title>
        <authorList>
            <person name="Anda M."/>
            <person name="Iwasaki W."/>
        </authorList>
    </citation>
    <scope>NUCLEOTIDE SEQUENCE [LARGE SCALE GENOMIC DNA]</scope>
    <source>
        <strain evidence="6 7">NBRC 15940</strain>
    </source>
</reference>
<evidence type="ECO:0000256" key="4">
    <source>
        <dbReference type="ARBA" id="ARBA00022833"/>
    </source>
</evidence>
<accession>A0AAN5AJ40</accession>
<keyword evidence="4" id="KW-0862">Zinc</keyword>
<dbReference type="Proteomes" id="UP001310022">
    <property type="component" value="Unassembled WGS sequence"/>
</dbReference>
<keyword evidence="3" id="KW-0378">Hydrolase</keyword>
<dbReference type="GO" id="GO:0016787">
    <property type="term" value="F:hydrolase activity"/>
    <property type="evidence" value="ECO:0007669"/>
    <property type="project" value="UniProtKB-KW"/>
</dbReference>
<dbReference type="Pfam" id="PF00753">
    <property type="entry name" value="Lactamase_B"/>
    <property type="match status" value="1"/>
</dbReference>
<evidence type="ECO:0000313" key="6">
    <source>
        <dbReference type="EMBL" id="GJM60507.1"/>
    </source>
</evidence>
<feature type="domain" description="Metallo-beta-lactamase" evidence="5">
    <location>
        <begin position="42"/>
        <end position="251"/>
    </location>
</feature>
<dbReference type="PANTHER" id="PTHR42978">
    <property type="entry name" value="QUORUM-QUENCHING LACTONASE YTNP-RELATED-RELATED"/>
    <property type="match status" value="1"/>
</dbReference>
<dbReference type="SMART" id="SM00849">
    <property type="entry name" value="Lactamase_B"/>
    <property type="match status" value="1"/>
</dbReference>
<keyword evidence="2" id="KW-0479">Metal-binding</keyword>
<evidence type="ECO:0000256" key="1">
    <source>
        <dbReference type="ARBA" id="ARBA00007749"/>
    </source>
</evidence>
<evidence type="ECO:0000313" key="7">
    <source>
        <dbReference type="Proteomes" id="UP001310022"/>
    </source>
</evidence>
<evidence type="ECO:0000259" key="5">
    <source>
        <dbReference type="SMART" id="SM00849"/>
    </source>
</evidence>
<dbReference type="CDD" id="cd16281">
    <property type="entry name" value="metallo-hydrolase-like_MBL-fold"/>
    <property type="match status" value="1"/>
</dbReference>
<proteinExistence type="inferred from homology"/>
<dbReference type="AlphaFoldDB" id="A0AAN5AJ40"/>
<organism evidence="6 7">
    <name type="scientific">Persicobacter diffluens</name>
    <dbReference type="NCBI Taxonomy" id="981"/>
    <lineage>
        <taxon>Bacteria</taxon>
        <taxon>Pseudomonadati</taxon>
        <taxon>Bacteroidota</taxon>
        <taxon>Cytophagia</taxon>
        <taxon>Cytophagales</taxon>
        <taxon>Persicobacteraceae</taxon>
        <taxon>Persicobacter</taxon>
    </lineage>
</organism>
<name>A0AAN5AJ40_9BACT</name>
<evidence type="ECO:0000256" key="2">
    <source>
        <dbReference type="ARBA" id="ARBA00022723"/>
    </source>
</evidence>